<keyword evidence="1" id="KW-1133">Transmembrane helix</keyword>
<keyword evidence="1" id="KW-0812">Transmembrane</keyword>
<protein>
    <submittedName>
        <fullName evidence="2">Uncharacterized protein</fullName>
    </submittedName>
</protein>
<evidence type="ECO:0000256" key="1">
    <source>
        <dbReference type="SAM" id="Phobius"/>
    </source>
</evidence>
<accession>A0ABR8RLN7</accession>
<proteinExistence type="predicted"/>
<keyword evidence="3" id="KW-1185">Reference proteome</keyword>
<organism evidence="2 3">
    <name type="scientific">Psychrobacter communis</name>
    <dbReference type="NCBI Taxonomy" id="2762238"/>
    <lineage>
        <taxon>Bacteria</taxon>
        <taxon>Pseudomonadati</taxon>
        <taxon>Pseudomonadota</taxon>
        <taxon>Gammaproteobacteria</taxon>
        <taxon>Moraxellales</taxon>
        <taxon>Moraxellaceae</taxon>
        <taxon>Psychrobacter</taxon>
    </lineage>
</organism>
<dbReference type="EMBL" id="JACSQR010000054">
    <property type="protein sequence ID" value="MBD7948700.1"/>
    <property type="molecule type" value="Genomic_DNA"/>
</dbReference>
<gene>
    <name evidence="2" type="ORF">H9653_11875</name>
</gene>
<name>A0ABR8RLN7_9GAMM</name>
<feature type="transmembrane region" description="Helical" evidence="1">
    <location>
        <begin position="144"/>
        <end position="160"/>
    </location>
</feature>
<evidence type="ECO:0000313" key="3">
    <source>
        <dbReference type="Proteomes" id="UP000606724"/>
    </source>
</evidence>
<dbReference type="Proteomes" id="UP000606724">
    <property type="component" value="Unassembled WGS sequence"/>
</dbReference>
<feature type="transmembrane region" description="Helical" evidence="1">
    <location>
        <begin position="6"/>
        <end position="25"/>
    </location>
</feature>
<feature type="transmembrane region" description="Helical" evidence="1">
    <location>
        <begin position="108"/>
        <end position="124"/>
    </location>
</feature>
<keyword evidence="1" id="KW-0472">Membrane</keyword>
<comment type="caution">
    <text evidence="2">The sequence shown here is derived from an EMBL/GenBank/DDBJ whole genome shotgun (WGS) entry which is preliminary data.</text>
</comment>
<evidence type="ECO:0000313" key="2">
    <source>
        <dbReference type="EMBL" id="MBD7948700.1"/>
    </source>
</evidence>
<feature type="transmembrane region" description="Helical" evidence="1">
    <location>
        <begin position="37"/>
        <end position="55"/>
    </location>
</feature>
<reference evidence="2 3" key="1">
    <citation type="submission" date="2020-08" db="EMBL/GenBank/DDBJ databases">
        <title>A Genomic Blueprint of the Chicken Gut Microbiome.</title>
        <authorList>
            <person name="Gilroy R."/>
            <person name="Ravi A."/>
            <person name="Getino M."/>
            <person name="Pursley I."/>
            <person name="Horton D.L."/>
            <person name="Alikhan N.-F."/>
            <person name="Baker D."/>
            <person name="Gharbi K."/>
            <person name="Hall N."/>
            <person name="Watson M."/>
            <person name="Adriaenssens E.M."/>
            <person name="Foster-Nyarko E."/>
            <person name="Jarju S."/>
            <person name="Secka A."/>
            <person name="Antonio M."/>
            <person name="Oren A."/>
            <person name="Chaudhuri R."/>
            <person name="La Ragione R.M."/>
            <person name="Hildebrand F."/>
            <person name="Pallen M.J."/>
        </authorList>
    </citation>
    <scope>NUCLEOTIDE SEQUENCE [LARGE SCALE GENOMIC DNA]</scope>
    <source>
        <strain evidence="2 3">Sa4CVA2</strain>
    </source>
</reference>
<feature type="transmembrane region" description="Helical" evidence="1">
    <location>
        <begin position="75"/>
        <end position="96"/>
    </location>
</feature>
<sequence>MFTENGIIEIASTIILIVCLLRCTQYIVQSRIKLGRYFWLASVLVFFAVIRRELNHLPDLFISSDFLLLNHSYDWWEDIVLTIVYILMVGLFVYSWRYCWTVLKNTPITLYLVVAVLATVQYMGENAIVFPHAFGAIIEELTEATIYSIALVYLWNFKLIDFEACLSNKLNFETVTQ</sequence>